<dbReference type="PANTHER" id="PTHR43214">
    <property type="entry name" value="TWO-COMPONENT RESPONSE REGULATOR"/>
    <property type="match status" value="1"/>
</dbReference>
<dbReference type="SMART" id="SM00421">
    <property type="entry name" value="HTH_LUXR"/>
    <property type="match status" value="1"/>
</dbReference>
<dbReference type="GO" id="GO:0003677">
    <property type="term" value="F:DNA binding"/>
    <property type="evidence" value="ECO:0007669"/>
    <property type="project" value="UniProtKB-KW"/>
</dbReference>
<dbReference type="SUPFAM" id="SSF52172">
    <property type="entry name" value="CheY-like"/>
    <property type="match status" value="1"/>
</dbReference>
<dbReference type="InterPro" id="IPR016032">
    <property type="entry name" value="Sig_transdc_resp-reg_C-effctor"/>
</dbReference>
<dbReference type="RefSeq" id="WP_013497522.1">
    <property type="nucleotide sequence ID" value="NC_014833.1"/>
</dbReference>
<dbReference type="PROSITE" id="PS00622">
    <property type="entry name" value="HTH_LUXR_1"/>
    <property type="match status" value="1"/>
</dbReference>
<dbReference type="PROSITE" id="PS50043">
    <property type="entry name" value="HTH_LUXR_2"/>
    <property type="match status" value="1"/>
</dbReference>
<evidence type="ECO:0000256" key="5">
    <source>
        <dbReference type="ARBA" id="ARBA00023163"/>
    </source>
</evidence>
<dbReference type="HOGENOM" id="CLU_000445_90_10_9"/>
<dbReference type="GO" id="GO:0006355">
    <property type="term" value="P:regulation of DNA-templated transcription"/>
    <property type="evidence" value="ECO:0007669"/>
    <property type="project" value="InterPro"/>
</dbReference>
<dbReference type="CDD" id="cd17535">
    <property type="entry name" value="REC_NarL-like"/>
    <property type="match status" value="1"/>
</dbReference>
<dbReference type="STRING" id="697329.Rumal_0808"/>
<name>E6UIN8_RUMA7</name>
<gene>
    <name evidence="10" type="ordered locus">Rumal_0808</name>
</gene>
<feature type="domain" description="Response regulatory" evidence="9">
    <location>
        <begin position="2"/>
        <end position="118"/>
    </location>
</feature>
<dbReference type="SUPFAM" id="SSF46894">
    <property type="entry name" value="C-terminal effector domain of the bipartite response regulators"/>
    <property type="match status" value="1"/>
</dbReference>
<dbReference type="EMBL" id="CP002403">
    <property type="protein sequence ID" value="ADU21340.1"/>
    <property type="molecule type" value="Genomic_DNA"/>
</dbReference>
<dbReference type="Gene3D" id="3.40.50.2300">
    <property type="match status" value="1"/>
</dbReference>
<dbReference type="SMART" id="SM00448">
    <property type="entry name" value="REC"/>
    <property type="match status" value="1"/>
</dbReference>
<evidence type="ECO:0000256" key="2">
    <source>
        <dbReference type="ARBA" id="ARBA00022553"/>
    </source>
</evidence>
<accession>E6UIN8</accession>
<dbReference type="Pfam" id="PF00072">
    <property type="entry name" value="Response_reg"/>
    <property type="match status" value="1"/>
</dbReference>
<keyword evidence="3" id="KW-0805">Transcription regulation</keyword>
<dbReference type="GO" id="GO:0000160">
    <property type="term" value="P:phosphorelay signal transduction system"/>
    <property type="evidence" value="ECO:0007669"/>
    <property type="project" value="InterPro"/>
</dbReference>
<dbReference type="InterPro" id="IPR039420">
    <property type="entry name" value="WalR-like"/>
</dbReference>
<evidence type="ECO:0000259" key="9">
    <source>
        <dbReference type="PROSITE" id="PS50110"/>
    </source>
</evidence>
<protein>
    <recommendedName>
        <fullName evidence="1">Stage 0 sporulation protein A homolog</fullName>
    </recommendedName>
</protein>
<proteinExistence type="predicted"/>
<evidence type="ECO:0000259" key="8">
    <source>
        <dbReference type="PROSITE" id="PS50043"/>
    </source>
</evidence>
<feature type="domain" description="HTH luxR-type" evidence="8">
    <location>
        <begin position="137"/>
        <end position="206"/>
    </location>
</feature>
<keyword evidence="5" id="KW-0804">Transcription</keyword>
<dbReference type="OrthoDB" id="9779069at2"/>
<evidence type="ECO:0000256" key="1">
    <source>
        <dbReference type="ARBA" id="ARBA00018672"/>
    </source>
</evidence>
<reference evidence="10 11" key="1">
    <citation type="journal article" date="2011" name="J. Bacteriol.">
        <title>Complete genome of the cellulolytic ruminal bacterium Ruminococcus albus 7.</title>
        <authorList>
            <person name="Suen G."/>
            <person name="Stevenson D.M."/>
            <person name="Bruce D.C."/>
            <person name="Chertkov O."/>
            <person name="Copeland A."/>
            <person name="Cheng J.F."/>
            <person name="Detter C."/>
            <person name="Detter J.C."/>
            <person name="Goodwin L.A."/>
            <person name="Han C.S."/>
            <person name="Hauser L.J."/>
            <person name="Ivanova N.N."/>
            <person name="Kyrpides N.C."/>
            <person name="Land M.L."/>
            <person name="Lapidus A."/>
            <person name="Lucas S."/>
            <person name="Ovchinnikova G."/>
            <person name="Pitluck S."/>
            <person name="Tapia R."/>
            <person name="Woyke T."/>
            <person name="Boyum J."/>
            <person name="Mead D."/>
            <person name="Weimer P.J."/>
        </authorList>
    </citation>
    <scope>NUCLEOTIDE SEQUENCE [LARGE SCALE GENOMIC DNA]</scope>
    <source>
        <strain evidence="11">ATCC 27210 / DSM 20455 / JCM 14654 / NCDO 2250 / 7</strain>
    </source>
</reference>
<dbReference type="AlphaFoldDB" id="E6UIN8"/>
<keyword evidence="4" id="KW-0238">DNA-binding</keyword>
<evidence type="ECO:0000256" key="7">
    <source>
        <dbReference type="PROSITE-ProRule" id="PRU00169"/>
    </source>
</evidence>
<dbReference type="CDD" id="cd06170">
    <property type="entry name" value="LuxR_C_like"/>
    <property type="match status" value="1"/>
</dbReference>
<organism evidence="10 11">
    <name type="scientific">Ruminococcus albus (strain ATCC 27210 / DSM 20455 / JCM 14654 / NCDO 2250 / 7)</name>
    <dbReference type="NCBI Taxonomy" id="697329"/>
    <lineage>
        <taxon>Bacteria</taxon>
        <taxon>Bacillati</taxon>
        <taxon>Bacillota</taxon>
        <taxon>Clostridia</taxon>
        <taxon>Eubacteriales</taxon>
        <taxon>Oscillospiraceae</taxon>
        <taxon>Ruminococcus</taxon>
    </lineage>
</organism>
<comment type="function">
    <text evidence="6">May play the central regulatory role in sporulation. It may be an element of the effector pathway responsible for the activation of sporulation genes in response to nutritional stress. Spo0A may act in concert with spo0H (a sigma factor) to control the expression of some genes that are critical to the sporulation process.</text>
</comment>
<evidence type="ECO:0000313" key="11">
    <source>
        <dbReference type="Proteomes" id="UP000006919"/>
    </source>
</evidence>
<dbReference type="PANTHER" id="PTHR43214:SF40">
    <property type="entry name" value="TRANSCRIPTIONAL REGULATORY PROTEIN LNRK"/>
    <property type="match status" value="1"/>
</dbReference>
<dbReference type="InterPro" id="IPR011006">
    <property type="entry name" value="CheY-like_superfamily"/>
</dbReference>
<dbReference type="InterPro" id="IPR000792">
    <property type="entry name" value="Tscrpt_reg_LuxR_C"/>
</dbReference>
<dbReference type="PROSITE" id="PS50110">
    <property type="entry name" value="RESPONSE_REGULATORY"/>
    <property type="match status" value="1"/>
</dbReference>
<sequence>MNIAVIDDDNLVALSLKTILESTGKIKVAAMGSSGSDAIDIYKNIRPDVMLMDIRMEGMTGLEAGEQILRDFPDAKILYLTTFSDDEYIVKALNIGAKGYILKQDFEGIAPALEAVMGGQSVFGDKIVTKLPELMKPKSDFNYDSYGISEKEKEILELVAEGKSNKEISAELFLSEGTVRNYISSLLDKLSLRDRTQLAVFYYTNIKNA</sequence>
<dbReference type="PRINTS" id="PR00038">
    <property type="entry name" value="HTHLUXR"/>
</dbReference>
<dbReference type="KEGG" id="ral:Rumal_0808"/>
<dbReference type="InterPro" id="IPR001789">
    <property type="entry name" value="Sig_transdc_resp-reg_receiver"/>
</dbReference>
<dbReference type="eggNOG" id="COG2197">
    <property type="taxonomic scope" value="Bacteria"/>
</dbReference>
<evidence type="ECO:0000256" key="4">
    <source>
        <dbReference type="ARBA" id="ARBA00023125"/>
    </source>
</evidence>
<dbReference type="InterPro" id="IPR058245">
    <property type="entry name" value="NreC/VraR/RcsB-like_REC"/>
</dbReference>
<dbReference type="Proteomes" id="UP000006919">
    <property type="component" value="Chromosome"/>
</dbReference>
<evidence type="ECO:0000256" key="6">
    <source>
        <dbReference type="ARBA" id="ARBA00024867"/>
    </source>
</evidence>
<evidence type="ECO:0000313" key="10">
    <source>
        <dbReference type="EMBL" id="ADU21340.1"/>
    </source>
</evidence>
<feature type="modified residue" description="4-aspartylphosphate" evidence="7">
    <location>
        <position position="53"/>
    </location>
</feature>
<keyword evidence="2 7" id="KW-0597">Phosphoprotein</keyword>
<evidence type="ECO:0000256" key="3">
    <source>
        <dbReference type="ARBA" id="ARBA00023015"/>
    </source>
</evidence>
<dbReference type="Pfam" id="PF00196">
    <property type="entry name" value="GerE"/>
    <property type="match status" value="1"/>
</dbReference>